<dbReference type="Proteomes" id="UP000297299">
    <property type="component" value="Unassembled WGS sequence"/>
</dbReference>
<dbReference type="PANTHER" id="PTHR24223:SF269">
    <property type="entry name" value="ABC MULTIDRUG TRANSPORTER (EUROFUNG)-RELATED"/>
    <property type="match status" value="1"/>
</dbReference>
<keyword evidence="2" id="KW-0067">ATP-binding</keyword>
<keyword evidence="5" id="KW-1185">Reference proteome</keyword>
<dbReference type="STRING" id="38488.A0A4Y8CWA6"/>
<dbReference type="GO" id="GO:0016887">
    <property type="term" value="F:ATP hydrolysis activity"/>
    <property type="evidence" value="ECO:0007669"/>
    <property type="project" value="InterPro"/>
</dbReference>
<dbReference type="SMART" id="SM00382">
    <property type="entry name" value="AAA"/>
    <property type="match status" value="1"/>
</dbReference>
<dbReference type="AlphaFoldDB" id="A0A4Y8CWA6"/>
<evidence type="ECO:0000313" key="4">
    <source>
        <dbReference type="EMBL" id="TEY52520.1"/>
    </source>
</evidence>
<dbReference type="GO" id="GO:0042626">
    <property type="term" value="F:ATPase-coupled transmembrane transporter activity"/>
    <property type="evidence" value="ECO:0007669"/>
    <property type="project" value="TreeGrafter"/>
</dbReference>
<name>A0A4Y8CWA6_9HELO</name>
<evidence type="ECO:0000313" key="5">
    <source>
        <dbReference type="Proteomes" id="UP000297299"/>
    </source>
</evidence>
<organism evidence="4 5">
    <name type="scientific">Botryotinia calthae</name>
    <dbReference type="NCBI Taxonomy" id="38488"/>
    <lineage>
        <taxon>Eukaryota</taxon>
        <taxon>Fungi</taxon>
        <taxon>Dikarya</taxon>
        <taxon>Ascomycota</taxon>
        <taxon>Pezizomycotina</taxon>
        <taxon>Leotiomycetes</taxon>
        <taxon>Helotiales</taxon>
        <taxon>Sclerotiniaceae</taxon>
        <taxon>Botryotinia</taxon>
    </lineage>
</organism>
<reference evidence="4 5" key="1">
    <citation type="submission" date="2017-11" db="EMBL/GenBank/DDBJ databases">
        <title>Comparative genomics of Botrytis spp.</title>
        <authorList>
            <person name="Valero-Jimenez C.A."/>
            <person name="Tapia P."/>
            <person name="Veloso J."/>
            <person name="Silva-Moreno E."/>
            <person name="Staats M."/>
            <person name="Valdes J.H."/>
            <person name="Van Kan J.A.L."/>
        </authorList>
    </citation>
    <scope>NUCLEOTIDE SEQUENCE [LARGE SCALE GENOMIC DNA]</scope>
    <source>
        <strain evidence="4 5">MUCL2830</strain>
    </source>
</reference>
<dbReference type="InterPro" id="IPR027417">
    <property type="entry name" value="P-loop_NTPase"/>
</dbReference>
<dbReference type="PROSITE" id="PS00211">
    <property type="entry name" value="ABC_TRANSPORTER_1"/>
    <property type="match status" value="2"/>
</dbReference>
<protein>
    <recommendedName>
        <fullName evidence="3">ABC transporter domain-containing protein</fullName>
    </recommendedName>
</protein>
<dbReference type="OrthoDB" id="6500128at2759"/>
<feature type="domain" description="ABC transporter" evidence="3">
    <location>
        <begin position="198"/>
        <end position="456"/>
    </location>
</feature>
<comment type="caution">
    <text evidence="4">The sequence shown here is derived from an EMBL/GenBank/DDBJ whole genome shotgun (WGS) entry which is preliminary data.</text>
</comment>
<dbReference type="InterPro" id="IPR003439">
    <property type="entry name" value="ABC_transporter-like_ATP-bd"/>
</dbReference>
<evidence type="ECO:0000256" key="2">
    <source>
        <dbReference type="ARBA" id="ARBA00022840"/>
    </source>
</evidence>
<dbReference type="GO" id="GO:0016020">
    <property type="term" value="C:membrane"/>
    <property type="evidence" value="ECO:0007669"/>
    <property type="project" value="TreeGrafter"/>
</dbReference>
<gene>
    <name evidence="4" type="ORF">BOTCAL_0257g00140</name>
</gene>
<dbReference type="PANTHER" id="PTHR24223">
    <property type="entry name" value="ATP-BINDING CASSETTE SUB-FAMILY C"/>
    <property type="match status" value="1"/>
</dbReference>
<evidence type="ECO:0000256" key="1">
    <source>
        <dbReference type="ARBA" id="ARBA00022741"/>
    </source>
</evidence>
<dbReference type="InterPro" id="IPR003593">
    <property type="entry name" value="AAA+_ATPase"/>
</dbReference>
<dbReference type="GO" id="GO:0005524">
    <property type="term" value="F:ATP binding"/>
    <property type="evidence" value="ECO:0007669"/>
    <property type="project" value="UniProtKB-KW"/>
</dbReference>
<dbReference type="Gene3D" id="3.40.50.300">
    <property type="entry name" value="P-loop containing nucleotide triphosphate hydrolases"/>
    <property type="match status" value="2"/>
</dbReference>
<feature type="domain" description="ABC transporter" evidence="3">
    <location>
        <begin position="1"/>
        <end position="199"/>
    </location>
</feature>
<dbReference type="PROSITE" id="PS50893">
    <property type="entry name" value="ABC_TRANSPORTER_2"/>
    <property type="match status" value="2"/>
</dbReference>
<proteinExistence type="predicted"/>
<dbReference type="InterPro" id="IPR017871">
    <property type="entry name" value="ABC_transporter-like_CS"/>
</dbReference>
<sequence>MILGPSGSGKSKLLRAILGETKYKGTISTNASRIVYCPQTAWLFTGTIRQNICGLEVDTFDEAWYKSVLHACVLDEMVLDLSNGSNTLVEGQSSGLSGGQKQRLNIARALYHRPQLLLFDDVLSALDVKTEIQIMTKLFRRDGLLSQLGATVLLGTHSTRWGSITDNVITLDGSGNVAKYSKTPDLQAEDLPTEFDLRRSVDLNFIQTIFDGLSGGENSQAIAASNGRLSETQAPSEACIADIPQHESDSRDYLYYFKSIRWPSCLLRLSEASSGSITIDGIELSNIEHYTLRERLLTVPQDVFLIQHTIRYNLDPLAQYTDAQLIAALQKVHLWSLLPPLNSLNIIAPSNFFSQGQKQLFGLARVIFRASHREGAGGILLLDEATSNIDRETDEMMQRIIREVFRGYTILVVAHRLDSIMDSERIVVLEKGRIVGVGSPGELLGRERAFAGLYGGG</sequence>
<dbReference type="Pfam" id="PF00005">
    <property type="entry name" value="ABC_tran"/>
    <property type="match status" value="2"/>
</dbReference>
<dbReference type="InterPro" id="IPR050173">
    <property type="entry name" value="ABC_transporter_C-like"/>
</dbReference>
<dbReference type="EMBL" id="PHWZ01000256">
    <property type="protein sequence ID" value="TEY52520.1"/>
    <property type="molecule type" value="Genomic_DNA"/>
</dbReference>
<accession>A0A4Y8CWA6</accession>
<keyword evidence="1" id="KW-0547">Nucleotide-binding</keyword>
<evidence type="ECO:0000259" key="3">
    <source>
        <dbReference type="PROSITE" id="PS50893"/>
    </source>
</evidence>
<dbReference type="SUPFAM" id="SSF52540">
    <property type="entry name" value="P-loop containing nucleoside triphosphate hydrolases"/>
    <property type="match status" value="2"/>
</dbReference>